<dbReference type="PANTHER" id="PTHR31949:SF3">
    <property type="entry name" value="RUN_FYVE DOMAIN PROTEIN"/>
    <property type="match status" value="1"/>
</dbReference>
<dbReference type="Proteomes" id="UP001552299">
    <property type="component" value="Unassembled WGS sequence"/>
</dbReference>
<evidence type="ECO:0000313" key="3">
    <source>
        <dbReference type="Proteomes" id="UP001552299"/>
    </source>
</evidence>
<feature type="compositionally biased region" description="Polar residues" evidence="1">
    <location>
        <begin position="269"/>
        <end position="281"/>
    </location>
</feature>
<feature type="region of interest" description="Disordered" evidence="1">
    <location>
        <begin position="721"/>
        <end position="771"/>
    </location>
</feature>
<feature type="compositionally biased region" description="Polar residues" evidence="1">
    <location>
        <begin position="737"/>
        <end position="746"/>
    </location>
</feature>
<evidence type="ECO:0000313" key="2">
    <source>
        <dbReference type="EMBL" id="KAL0921327.1"/>
    </source>
</evidence>
<feature type="compositionally biased region" description="Polar residues" evidence="1">
    <location>
        <begin position="132"/>
        <end position="148"/>
    </location>
</feature>
<feature type="compositionally biased region" description="Polar residues" evidence="1">
    <location>
        <begin position="228"/>
        <end position="237"/>
    </location>
</feature>
<feature type="compositionally biased region" description="Low complexity" evidence="1">
    <location>
        <begin position="149"/>
        <end position="165"/>
    </location>
</feature>
<gene>
    <name evidence="2" type="ORF">M5K25_008389</name>
</gene>
<feature type="region of interest" description="Disordered" evidence="1">
    <location>
        <begin position="269"/>
        <end position="309"/>
    </location>
</feature>
<reference evidence="2 3" key="1">
    <citation type="journal article" date="2024" name="Plant Biotechnol. J.">
        <title>Dendrobium thyrsiflorum genome and its molecular insights into genes involved in important horticultural traits.</title>
        <authorList>
            <person name="Chen B."/>
            <person name="Wang J.Y."/>
            <person name="Zheng P.J."/>
            <person name="Li K.L."/>
            <person name="Liang Y.M."/>
            <person name="Chen X.F."/>
            <person name="Zhang C."/>
            <person name="Zhao X."/>
            <person name="He X."/>
            <person name="Zhang G.Q."/>
            <person name="Liu Z.J."/>
            <person name="Xu Q."/>
        </authorList>
    </citation>
    <scope>NUCLEOTIDE SEQUENCE [LARGE SCALE GENOMIC DNA]</scope>
    <source>
        <strain evidence="2">GZMU011</strain>
    </source>
</reference>
<feature type="compositionally biased region" description="Polar residues" evidence="1">
    <location>
        <begin position="721"/>
        <end position="730"/>
    </location>
</feature>
<name>A0ABD0VFF2_DENTH</name>
<feature type="region of interest" description="Disordered" evidence="1">
    <location>
        <begin position="960"/>
        <end position="991"/>
    </location>
</feature>
<protein>
    <submittedName>
        <fullName evidence="2">Uncharacterized protein</fullName>
    </submittedName>
</protein>
<sequence>MAPSPALRCSPGWEHLAENGHKSGRSFESALTFRNKDDDLALFNEMQNQEKDNFLLHTADDFEESISKLRHFSDFKLGISIPTRGESSDLLNLEGVKNDYDWLLTPPDTPLFPSLDDEYSQPINLASRGRSRSQSITSISVTDKSNQTSRTSSSPNRLSPSPRSSGKLAQMRRRPSSVPRSGALPAFRSTTPTRRSSTPPNKQSTHTPRSSTPTLQRPITVGRGPSIVNASWGNCSSPKLPGRQMTLPSFTLEAPPNLCTSLSDLSVTYTRGSSPTSGNVRESSRKLGRKSMSPTSSRSTSSSHGQERNCFSSYSKCSMVSSGDDDEESLHFVRFGISRSTPAKKDGTLACNKIMSYSRKPSGYSPTNSMPKRSFDSALRLMAQHKTPHNMFRPLLSSVPATTFRPIFSRNSSLTTSSNASSEQGLLSVALDVEGSELEPAELHAGWERTEDSETHEEIFLFDKVDEIIEDTNHEVLSRRSPRRDEKFGEIFSKKFHPEDIHKPLFHVDVETSKITLDSTHFIDNHCDNDGHIMSALCSKCSKEFKVLDLDENVNLCQDCAEDDGLCTTGRTLSCVPLTQNATFLMDLAVGTAIKGPLNSEVPELHQPGELMGTDYLPNISSIQLLDQRESELSNQHLDRKRDINVSPDVSINAPQLSNHAVNPSLKVDISEGTGISVLLLHRSGSSKWPILQGKTVSATNVLCFEPSYSRDNINYLQRSIGQDSTSGSSAVDLGSSKLTENSIHHQLSREGGADNMRNDTDGNSHSKSLPDDFPMNCCQSVHLKSDSEQTLSSSTECLGYESVREIIIVTEEHEDSFDQSNFNDMPSSSTRPVIFENLISKHTDCCKTLTTYDSQNLTDLGKSDLPCSSAAAEVMCNEDCTSSIHSDEHPQNNGRNIRNIGGTDIRGCSAMEEDYTSQNDNLDAATKRFFILTTELPHGSSEIEDYHTERIPSHNPAYKEQSNGHSVSQISENDISFSTSEPSKAFHEDGNHEYSGIIIERPRGHMSRSLTLEEATDTILFCSSIIHDLAYQAATIGIEKELNLLLEAQASGPYMTNLAKPIPGLRESWKVSYKQMPRSHKFKRKRMESQTKYPHKEAENDVNAHEFSTSSIQTPGTADTGRPPKLESKCNCTVM</sequence>
<feature type="compositionally biased region" description="Polar residues" evidence="1">
    <location>
        <begin position="201"/>
        <end position="217"/>
    </location>
</feature>
<comment type="caution">
    <text evidence="2">The sequence shown here is derived from an EMBL/GenBank/DDBJ whole genome shotgun (WGS) entry which is preliminary data.</text>
</comment>
<accession>A0ABD0VFF2</accession>
<feature type="compositionally biased region" description="Low complexity" evidence="1">
    <location>
        <begin position="188"/>
        <end position="200"/>
    </location>
</feature>
<organism evidence="2 3">
    <name type="scientific">Dendrobium thyrsiflorum</name>
    <name type="common">Pinecone-like raceme dendrobium</name>
    <name type="synonym">Orchid</name>
    <dbReference type="NCBI Taxonomy" id="117978"/>
    <lineage>
        <taxon>Eukaryota</taxon>
        <taxon>Viridiplantae</taxon>
        <taxon>Streptophyta</taxon>
        <taxon>Embryophyta</taxon>
        <taxon>Tracheophyta</taxon>
        <taxon>Spermatophyta</taxon>
        <taxon>Magnoliopsida</taxon>
        <taxon>Liliopsida</taxon>
        <taxon>Asparagales</taxon>
        <taxon>Orchidaceae</taxon>
        <taxon>Epidendroideae</taxon>
        <taxon>Malaxideae</taxon>
        <taxon>Dendrobiinae</taxon>
        <taxon>Dendrobium</taxon>
    </lineage>
</organism>
<feature type="compositionally biased region" description="Basic and acidic residues" evidence="1">
    <location>
        <begin position="748"/>
        <end position="771"/>
    </location>
</feature>
<feature type="compositionally biased region" description="Basic and acidic residues" evidence="1">
    <location>
        <begin position="1095"/>
        <end position="1105"/>
    </location>
</feature>
<feature type="region of interest" description="Disordered" evidence="1">
    <location>
        <begin position="1081"/>
        <end position="1136"/>
    </location>
</feature>
<feature type="compositionally biased region" description="Polar residues" evidence="1">
    <location>
        <begin position="961"/>
        <end position="983"/>
    </location>
</feature>
<keyword evidence="3" id="KW-1185">Reference proteome</keyword>
<dbReference type="PANTHER" id="PTHR31949">
    <property type="entry name" value="GASTRIC MUCIN-LIKE PROTEIN"/>
    <property type="match status" value="1"/>
</dbReference>
<feature type="region of interest" description="Disordered" evidence="1">
    <location>
        <begin position="125"/>
        <end position="240"/>
    </location>
</feature>
<dbReference type="EMBL" id="JANQDX010000007">
    <property type="protein sequence ID" value="KAL0921327.1"/>
    <property type="molecule type" value="Genomic_DNA"/>
</dbReference>
<feature type="compositionally biased region" description="Polar residues" evidence="1">
    <location>
        <begin position="1107"/>
        <end position="1118"/>
    </location>
</feature>
<feature type="compositionally biased region" description="Low complexity" evidence="1">
    <location>
        <begin position="291"/>
        <end position="303"/>
    </location>
</feature>
<dbReference type="AlphaFoldDB" id="A0ABD0VFF2"/>
<evidence type="ECO:0000256" key="1">
    <source>
        <dbReference type="SAM" id="MobiDB-lite"/>
    </source>
</evidence>
<proteinExistence type="predicted"/>